<feature type="compositionally biased region" description="Polar residues" evidence="1">
    <location>
        <begin position="834"/>
        <end position="845"/>
    </location>
</feature>
<name>A0ABQ9GST0_9NEOP</name>
<dbReference type="Proteomes" id="UP001159363">
    <property type="component" value="Chromosome 8"/>
</dbReference>
<evidence type="ECO:0000313" key="2">
    <source>
        <dbReference type="EMBL" id="KAJ8875096.1"/>
    </source>
</evidence>
<gene>
    <name evidence="2" type="ORF">PR048_022987</name>
</gene>
<keyword evidence="3" id="KW-1185">Reference proteome</keyword>
<dbReference type="EMBL" id="JARBHB010000009">
    <property type="protein sequence ID" value="KAJ8875096.1"/>
    <property type="molecule type" value="Genomic_DNA"/>
</dbReference>
<feature type="compositionally biased region" description="Basic and acidic residues" evidence="1">
    <location>
        <begin position="1"/>
        <end position="18"/>
    </location>
</feature>
<protein>
    <submittedName>
        <fullName evidence="2">Uncharacterized protein</fullName>
    </submittedName>
</protein>
<accession>A0ABQ9GST0</accession>
<feature type="region of interest" description="Disordered" evidence="1">
    <location>
        <begin position="455"/>
        <end position="482"/>
    </location>
</feature>
<evidence type="ECO:0000256" key="1">
    <source>
        <dbReference type="SAM" id="MobiDB-lite"/>
    </source>
</evidence>
<feature type="compositionally biased region" description="Polar residues" evidence="1">
    <location>
        <begin position="23"/>
        <end position="32"/>
    </location>
</feature>
<comment type="caution">
    <text evidence="2">The sequence shown here is derived from an EMBL/GenBank/DDBJ whole genome shotgun (WGS) entry which is preliminary data.</text>
</comment>
<feature type="region of interest" description="Disordered" evidence="1">
    <location>
        <begin position="827"/>
        <end position="870"/>
    </location>
</feature>
<organism evidence="2 3">
    <name type="scientific">Dryococelus australis</name>
    <dbReference type="NCBI Taxonomy" id="614101"/>
    <lineage>
        <taxon>Eukaryota</taxon>
        <taxon>Metazoa</taxon>
        <taxon>Ecdysozoa</taxon>
        <taxon>Arthropoda</taxon>
        <taxon>Hexapoda</taxon>
        <taxon>Insecta</taxon>
        <taxon>Pterygota</taxon>
        <taxon>Neoptera</taxon>
        <taxon>Polyneoptera</taxon>
        <taxon>Phasmatodea</taxon>
        <taxon>Verophasmatodea</taxon>
        <taxon>Anareolatae</taxon>
        <taxon>Phasmatidae</taxon>
        <taxon>Eurycanthinae</taxon>
        <taxon>Dryococelus</taxon>
    </lineage>
</organism>
<sequence>MNMEWNRNEGGGKREITKKTRGLTASSGTIPTCENPVTRPGIESGSPWWEASRLTAQPTWPLRDFTNVYLTRLITKRGGAVVTHWTRIREDPGSIPGPVILISVFHGFPKSLGKSWNGFDCSPPAPAGTLPDFRKWTPDNDAVLQVASLNSSTWKNIPQSPVHQHVHDSSISSAPACTRFVNLQCTSMYTIPQSPVHQHVHDYSISSAPACTRLLNLQCTSMYMIPQTPVHQHVHDSSISSAPACTRFLKLQCTSMYMIPQSPVHQHVHDSSISSAPACTRLLNLQCTSMYMITQSPVHQHVHDYSISSAPVCETDSTPDEVASGIPHVGIVLNDAAGRRVFSGISRFPRHCIPTLLHTHLTYLSSDLKISMLRAAQISPLHSKCFRYEKAPSQLIFAPSPNLIHNCCSRTLITRYGLEDRQNICRIHVFQRSHDSIRVKRCEYETASEWKGEGKREIPEKTRRPAASSGTIPTCKNPEVTRPGIETGSPGWETSALTAHPPRPLEQRFVTAQLTRSLYSMFTLRSLGDDTLPWRGEVIKVAAWLRVFVCPRPGSDKGDRLRITLHCSPYTRRLTYSPPTKANRVQSPAGSLPDFRKWESCRTMLLVGGFSRGSPGSPTLSFRRCSILTSITLIGSQYIAGAVRIQKWNSQSSCTVNIVCRKSALGSNPTNGEYFTARNSQSDTRPSYRVSHSQLAYRYDRGETRSYWGGGGITGAVAVLTRRRHSALWEISELMTDVNGRMVLRTERGSEFFILFIQSQCSKVLQAPSRTVGFTRRFHALSSIHATNTSPAVVLQSPVDTKDCQPVGCGSIYSVRLPPRIFPNTADASRRAEASQSHQNILASSPNPPKPPAGEMGRGTGKAPSSATGRCSLFTGKGECEVDLLPRRGAAESAPAAARNIPCFSP</sequence>
<proteinExistence type="predicted"/>
<reference evidence="2 3" key="1">
    <citation type="submission" date="2023-02" db="EMBL/GenBank/DDBJ databases">
        <title>LHISI_Scaffold_Assembly.</title>
        <authorList>
            <person name="Stuart O.P."/>
            <person name="Cleave R."/>
            <person name="Magrath M.J.L."/>
            <person name="Mikheyev A.S."/>
        </authorList>
    </citation>
    <scope>NUCLEOTIDE SEQUENCE [LARGE SCALE GENOMIC DNA]</scope>
    <source>
        <strain evidence="2">Daus_M_001</strain>
        <tissue evidence="2">Leg muscle</tissue>
    </source>
</reference>
<feature type="region of interest" description="Disordered" evidence="1">
    <location>
        <begin position="1"/>
        <end position="44"/>
    </location>
</feature>
<evidence type="ECO:0000313" key="3">
    <source>
        <dbReference type="Proteomes" id="UP001159363"/>
    </source>
</evidence>